<reference evidence="10 11" key="1">
    <citation type="journal article" date="2019" name="PLoS Negl. Trop. Dis.">
        <title>Revisiting the worldwide diversity of Leptospira species in the environment.</title>
        <authorList>
            <person name="Vincent A.T."/>
            <person name="Schiettekatte O."/>
            <person name="Bourhy P."/>
            <person name="Veyrier F.J."/>
            <person name="Picardeau M."/>
        </authorList>
    </citation>
    <scope>NUCLEOTIDE SEQUENCE [LARGE SCALE GENOMIC DNA]</scope>
    <source>
        <strain evidence="10 11">201702445</strain>
    </source>
</reference>
<dbReference type="NCBIfam" id="NF009206">
    <property type="entry name" value="PRK12555.1"/>
    <property type="match status" value="1"/>
</dbReference>
<keyword evidence="1 5" id="KW-0963">Cytoplasm</keyword>
<evidence type="ECO:0000259" key="9">
    <source>
        <dbReference type="PROSITE" id="PS50122"/>
    </source>
</evidence>
<evidence type="ECO:0000256" key="5">
    <source>
        <dbReference type="HAMAP-Rule" id="MF_00099"/>
    </source>
</evidence>
<comment type="catalytic activity">
    <reaction evidence="5">
        <text>L-glutaminyl-[protein] + H2O = L-glutamyl-[protein] + NH4(+)</text>
        <dbReference type="Rhea" id="RHEA:16441"/>
        <dbReference type="Rhea" id="RHEA-COMP:10207"/>
        <dbReference type="Rhea" id="RHEA-COMP:10208"/>
        <dbReference type="ChEBI" id="CHEBI:15377"/>
        <dbReference type="ChEBI" id="CHEBI:28938"/>
        <dbReference type="ChEBI" id="CHEBI:29973"/>
        <dbReference type="ChEBI" id="CHEBI:30011"/>
        <dbReference type="EC" id="3.5.1.44"/>
    </reaction>
</comment>
<dbReference type="InterPro" id="IPR035909">
    <property type="entry name" value="CheB_C"/>
</dbReference>
<dbReference type="GO" id="GO:0050568">
    <property type="term" value="F:protein-glutamine glutaminase activity"/>
    <property type="evidence" value="ECO:0007669"/>
    <property type="project" value="UniProtKB-UniRule"/>
</dbReference>
<dbReference type="Pfam" id="PF00072">
    <property type="entry name" value="Response_reg"/>
    <property type="match status" value="1"/>
</dbReference>
<evidence type="ECO:0000256" key="4">
    <source>
        <dbReference type="ARBA" id="ARBA00048267"/>
    </source>
</evidence>
<name>A0A6N4QV60_9LEPT</name>
<feature type="active site" evidence="5 6">
    <location>
        <position position="199"/>
    </location>
</feature>
<dbReference type="RefSeq" id="WP_135569996.1">
    <property type="nucleotide sequence ID" value="NZ_RQGK01000070.1"/>
</dbReference>
<gene>
    <name evidence="5" type="primary">cheB</name>
    <name evidence="10" type="ORF">EHQ83_02340</name>
</gene>
<feature type="domain" description="Response regulatory" evidence="8">
    <location>
        <begin position="3"/>
        <end position="120"/>
    </location>
</feature>
<keyword evidence="5 7" id="KW-0597">Phosphoprotein</keyword>
<dbReference type="CDD" id="cd16432">
    <property type="entry name" value="CheB_Rec"/>
    <property type="match status" value="1"/>
</dbReference>
<protein>
    <recommendedName>
        <fullName evidence="5">Protein-glutamate methylesterase/protein-glutamine glutaminase</fullName>
        <ecNumber evidence="5">3.1.1.61</ecNumber>
        <ecNumber evidence="5">3.5.1.44</ecNumber>
    </recommendedName>
</protein>
<dbReference type="SUPFAM" id="SSF52738">
    <property type="entry name" value="Methylesterase CheB, C-terminal domain"/>
    <property type="match status" value="1"/>
</dbReference>
<dbReference type="NCBIfam" id="NF001965">
    <property type="entry name" value="PRK00742.1"/>
    <property type="match status" value="1"/>
</dbReference>
<dbReference type="PANTHER" id="PTHR42872:SF6">
    <property type="entry name" value="PROTEIN-GLUTAMATE METHYLESTERASE_PROTEIN-GLUTAMINE GLUTAMINASE"/>
    <property type="match status" value="1"/>
</dbReference>
<dbReference type="HAMAP" id="MF_00099">
    <property type="entry name" value="CheB_chemtxs"/>
    <property type="match status" value="1"/>
</dbReference>
<evidence type="ECO:0000313" key="10">
    <source>
        <dbReference type="EMBL" id="TGL89046.1"/>
    </source>
</evidence>
<comment type="domain">
    <text evidence="5">Contains a C-terminal catalytic domain, and an N-terminal region which modulates catalytic activity.</text>
</comment>
<comment type="PTM">
    <text evidence="5">Phosphorylated by CheA. Phosphorylation of the N-terminal regulatory domain activates the methylesterase activity.</text>
</comment>
<dbReference type="Pfam" id="PF01339">
    <property type="entry name" value="CheB_methylest"/>
    <property type="match status" value="1"/>
</dbReference>
<dbReference type="EC" id="3.5.1.44" evidence="5"/>
<comment type="caution">
    <text evidence="10">The sequence shown here is derived from an EMBL/GenBank/DDBJ whole genome shotgun (WGS) entry which is preliminary data.</text>
</comment>
<evidence type="ECO:0000256" key="1">
    <source>
        <dbReference type="ARBA" id="ARBA00022490"/>
    </source>
</evidence>
<comment type="function">
    <text evidence="5">Involved in chemotaxis. Part of a chemotaxis signal transduction system that modulates chemotaxis in response to various stimuli. Catalyzes the demethylation of specific methylglutamate residues introduced into the chemoreceptors (methyl-accepting chemotaxis proteins or MCP) by CheR. Also mediates the irreversible deamidation of specific glutamine residues to glutamic acid.</text>
</comment>
<dbReference type="AlphaFoldDB" id="A0A6N4QV60"/>
<dbReference type="Gene3D" id="3.40.50.2300">
    <property type="match status" value="1"/>
</dbReference>
<accession>A0A6N4QV60</accession>
<dbReference type="EMBL" id="RQGM01000008">
    <property type="protein sequence ID" value="TGL89046.1"/>
    <property type="molecule type" value="Genomic_DNA"/>
</dbReference>
<evidence type="ECO:0000256" key="7">
    <source>
        <dbReference type="PROSITE-ProRule" id="PRU00169"/>
    </source>
</evidence>
<proteinExistence type="inferred from homology"/>
<feature type="active site" evidence="5 6">
    <location>
        <position position="173"/>
    </location>
</feature>
<comment type="similarity">
    <text evidence="5">Belongs to the CheB family.</text>
</comment>
<evidence type="ECO:0000259" key="8">
    <source>
        <dbReference type="PROSITE" id="PS50110"/>
    </source>
</evidence>
<dbReference type="InterPro" id="IPR008248">
    <property type="entry name" value="CheB-like"/>
</dbReference>
<organism evidence="10 11">
    <name type="scientific">Leptospira yasudae</name>
    <dbReference type="NCBI Taxonomy" id="2202201"/>
    <lineage>
        <taxon>Bacteria</taxon>
        <taxon>Pseudomonadati</taxon>
        <taxon>Spirochaetota</taxon>
        <taxon>Spirochaetia</taxon>
        <taxon>Leptospirales</taxon>
        <taxon>Leptospiraceae</taxon>
        <taxon>Leptospira</taxon>
    </lineage>
</organism>
<evidence type="ECO:0000313" key="11">
    <source>
        <dbReference type="Proteomes" id="UP000297613"/>
    </source>
</evidence>
<comment type="catalytic activity">
    <reaction evidence="4 5">
        <text>[protein]-L-glutamate 5-O-methyl ester + H2O = L-glutamyl-[protein] + methanol + H(+)</text>
        <dbReference type="Rhea" id="RHEA:23236"/>
        <dbReference type="Rhea" id="RHEA-COMP:10208"/>
        <dbReference type="Rhea" id="RHEA-COMP:10311"/>
        <dbReference type="ChEBI" id="CHEBI:15377"/>
        <dbReference type="ChEBI" id="CHEBI:15378"/>
        <dbReference type="ChEBI" id="CHEBI:17790"/>
        <dbReference type="ChEBI" id="CHEBI:29973"/>
        <dbReference type="ChEBI" id="CHEBI:82795"/>
        <dbReference type="EC" id="3.1.1.61"/>
    </reaction>
</comment>
<dbReference type="GO" id="GO:0005737">
    <property type="term" value="C:cytoplasm"/>
    <property type="evidence" value="ECO:0007669"/>
    <property type="project" value="UniProtKB-SubCell"/>
</dbReference>
<dbReference type="PROSITE" id="PS50110">
    <property type="entry name" value="RESPONSE_REGULATORY"/>
    <property type="match status" value="1"/>
</dbReference>
<dbReference type="InterPro" id="IPR001789">
    <property type="entry name" value="Sig_transdc_resp-reg_receiver"/>
</dbReference>
<dbReference type="PIRSF" id="PIRSF000876">
    <property type="entry name" value="RR_chemtxs_CheB"/>
    <property type="match status" value="1"/>
</dbReference>
<dbReference type="PANTHER" id="PTHR42872">
    <property type="entry name" value="PROTEIN-GLUTAMATE METHYLESTERASE/PROTEIN-GLUTAMINE GLUTAMINASE"/>
    <property type="match status" value="1"/>
</dbReference>
<dbReference type="SMART" id="SM00448">
    <property type="entry name" value="REC"/>
    <property type="match status" value="1"/>
</dbReference>
<dbReference type="GO" id="GO:0000156">
    <property type="term" value="F:phosphorelay response regulator activity"/>
    <property type="evidence" value="ECO:0007669"/>
    <property type="project" value="InterPro"/>
</dbReference>
<dbReference type="GO" id="GO:0008984">
    <property type="term" value="F:protein-glutamate methylesterase activity"/>
    <property type="evidence" value="ECO:0007669"/>
    <property type="project" value="UniProtKB-UniRule"/>
</dbReference>
<keyword evidence="3 5" id="KW-0378">Hydrolase</keyword>
<dbReference type="CDD" id="cd17541">
    <property type="entry name" value="REC_CheB-like"/>
    <property type="match status" value="1"/>
</dbReference>
<dbReference type="InterPro" id="IPR011006">
    <property type="entry name" value="CheY-like_superfamily"/>
</dbReference>
<feature type="domain" description="CheB-type methylesterase" evidence="9">
    <location>
        <begin position="161"/>
        <end position="349"/>
    </location>
</feature>
<keyword evidence="2 5" id="KW-0145">Chemotaxis</keyword>
<dbReference type="EC" id="3.1.1.61" evidence="5"/>
<evidence type="ECO:0000256" key="2">
    <source>
        <dbReference type="ARBA" id="ARBA00022500"/>
    </source>
</evidence>
<evidence type="ECO:0000256" key="6">
    <source>
        <dbReference type="PROSITE-ProRule" id="PRU00050"/>
    </source>
</evidence>
<evidence type="ECO:0000256" key="3">
    <source>
        <dbReference type="ARBA" id="ARBA00022801"/>
    </source>
</evidence>
<dbReference type="GO" id="GO:0006935">
    <property type="term" value="P:chemotaxis"/>
    <property type="evidence" value="ECO:0007669"/>
    <property type="project" value="UniProtKB-UniRule"/>
</dbReference>
<dbReference type="SUPFAM" id="SSF52172">
    <property type="entry name" value="CheY-like"/>
    <property type="match status" value="1"/>
</dbReference>
<feature type="modified residue" description="4-aspartylphosphate" evidence="5 7">
    <location>
        <position position="54"/>
    </location>
</feature>
<sequence>MIQVFIIDDSAVVRQVLTQILSKDPEIEIIGFASDPIFAAEKLSSVWPDVFILDVEMPRMDGISFLKKVMSEKPTPVIICSSLAEKESETAVLAMKLGAIDIIEKPKVGLKNFLEESEILFTDSVKAAYASGSRIRLHASHNGDVKFFETHKQTKADFSKISTTDKLIAIGTSTGGTQALEYILTRLDAHCPGIVIVQHMPEKFTEAFANRLNQISEIQVKEAKDGDRIQLGSAYIAPGNKHMEIYLSGAQFHIRILDGPLVNRHRPSVDILFNSVAKFAGKNAKGIIMTGMGNDGANGLLKMKQTGSATIAQDEASCVVFGMPKEAILKGAVDTILPLAKIVKEVQNF</sequence>
<dbReference type="InterPro" id="IPR000673">
    <property type="entry name" value="Sig_transdc_resp-reg_Me-estase"/>
</dbReference>
<feature type="active site" evidence="5 6">
    <location>
        <position position="295"/>
    </location>
</feature>
<dbReference type="PROSITE" id="PS50122">
    <property type="entry name" value="CHEB"/>
    <property type="match status" value="1"/>
</dbReference>
<comment type="subcellular location">
    <subcellularLocation>
        <location evidence="5">Cytoplasm</location>
    </subcellularLocation>
</comment>
<dbReference type="Gene3D" id="3.40.50.180">
    <property type="entry name" value="Methylesterase CheB, C-terminal domain"/>
    <property type="match status" value="1"/>
</dbReference>
<dbReference type="Proteomes" id="UP000297613">
    <property type="component" value="Unassembled WGS sequence"/>
</dbReference>